<gene>
    <name evidence="1" type="ORF">AArcSt2_10045</name>
</gene>
<dbReference type="RefSeq" id="WP_250584315.1">
    <property type="nucleotide sequence ID" value="NZ_JAKRVX010000003.1"/>
</dbReference>
<dbReference type="Proteomes" id="UP001203207">
    <property type="component" value="Unassembled WGS sequence"/>
</dbReference>
<accession>A0AAE3FXT3</accession>
<keyword evidence="2" id="KW-1185">Reference proteome</keyword>
<proteinExistence type="predicted"/>
<dbReference type="InterPro" id="IPR006311">
    <property type="entry name" value="TAT_signal"/>
</dbReference>
<dbReference type="AlphaFoldDB" id="A0AAE3FXT3"/>
<evidence type="ECO:0000313" key="1">
    <source>
        <dbReference type="EMBL" id="MCL9817284.1"/>
    </source>
</evidence>
<reference evidence="1" key="2">
    <citation type="submission" date="2022-02" db="EMBL/GenBank/DDBJ databases">
        <authorList>
            <person name="Elcheninov A.G."/>
            <person name="Sorokin D.Y."/>
            <person name="Kublanov I.V."/>
        </authorList>
    </citation>
    <scope>NUCLEOTIDE SEQUENCE</scope>
    <source>
        <strain evidence="1">AArc-St2</strain>
    </source>
</reference>
<evidence type="ECO:0000313" key="2">
    <source>
        <dbReference type="Proteomes" id="UP001203207"/>
    </source>
</evidence>
<dbReference type="PROSITE" id="PS51318">
    <property type="entry name" value="TAT"/>
    <property type="match status" value="1"/>
</dbReference>
<organism evidence="1 2">
    <name type="scientific">Natronocalculus amylovorans</name>
    <dbReference type="NCBI Taxonomy" id="2917812"/>
    <lineage>
        <taxon>Archaea</taxon>
        <taxon>Methanobacteriati</taxon>
        <taxon>Methanobacteriota</taxon>
        <taxon>Stenosarchaea group</taxon>
        <taxon>Halobacteria</taxon>
        <taxon>Halobacteriales</taxon>
        <taxon>Haloferacaceae</taxon>
        <taxon>Natronocalculus</taxon>
    </lineage>
</organism>
<evidence type="ECO:0008006" key="3">
    <source>
        <dbReference type="Google" id="ProtNLM"/>
    </source>
</evidence>
<comment type="caution">
    <text evidence="1">The sequence shown here is derived from an EMBL/GenBank/DDBJ whole genome shotgun (WGS) entry which is preliminary data.</text>
</comment>
<sequence>MPSRRKLLSISGIVVVGSTLAGCLSNTVSAESVQSKTVTVEWDYEGQSYRGHILRVLSDGESEITGRVAAEYSQLVSSPDTVTVSEEVRDELEQEFADVSYGVGICGEDLGSDDDFGCRNAPTDREDFNTLQFGDQAEAEIVNNHITIHDVEEGDINGWSVDISEFDWSDKHAGHGQ</sequence>
<dbReference type="PROSITE" id="PS51257">
    <property type="entry name" value="PROKAR_LIPOPROTEIN"/>
    <property type="match status" value="1"/>
</dbReference>
<dbReference type="EMBL" id="JAKRVX010000003">
    <property type="protein sequence ID" value="MCL9817284.1"/>
    <property type="molecule type" value="Genomic_DNA"/>
</dbReference>
<reference evidence="1" key="1">
    <citation type="journal article" date="2022" name="Syst. Appl. Microbiol.">
        <title>Natronocalculus amylovorans gen. nov., sp. nov., and Natranaeroarchaeum aerophilus sp. nov., dominant culturable amylolytic natronoarchaea from hypersaline soda lakes in southwestern Siberia.</title>
        <authorList>
            <person name="Sorokin D.Y."/>
            <person name="Elcheninov A.G."/>
            <person name="Khizhniak T.V."/>
            <person name="Koenen M."/>
            <person name="Bale N.J."/>
            <person name="Damste J.S.S."/>
            <person name="Kublanov I.V."/>
        </authorList>
    </citation>
    <scope>NUCLEOTIDE SEQUENCE</scope>
    <source>
        <strain evidence="1">AArc-St2</strain>
    </source>
</reference>
<name>A0AAE3FXT3_9EURY</name>
<protein>
    <recommendedName>
        <fullName evidence="3">Lipoprotein</fullName>
    </recommendedName>
</protein>